<comment type="caution">
    <text evidence="2">The sequence shown here is derived from an EMBL/GenBank/DDBJ whole genome shotgun (WGS) entry which is preliminary data.</text>
</comment>
<proteinExistence type="predicted"/>
<evidence type="ECO:0000313" key="2">
    <source>
        <dbReference type="EMBL" id="KAI1713893.1"/>
    </source>
</evidence>
<name>A0AAD4N0T5_9BILA</name>
<gene>
    <name evidence="2" type="ORF">DdX_08776</name>
</gene>
<keyword evidence="1" id="KW-0175">Coiled coil</keyword>
<evidence type="ECO:0000313" key="3">
    <source>
        <dbReference type="Proteomes" id="UP001201812"/>
    </source>
</evidence>
<organism evidence="2 3">
    <name type="scientific">Ditylenchus destructor</name>
    <dbReference type="NCBI Taxonomy" id="166010"/>
    <lineage>
        <taxon>Eukaryota</taxon>
        <taxon>Metazoa</taxon>
        <taxon>Ecdysozoa</taxon>
        <taxon>Nematoda</taxon>
        <taxon>Chromadorea</taxon>
        <taxon>Rhabditida</taxon>
        <taxon>Tylenchina</taxon>
        <taxon>Tylenchomorpha</taxon>
        <taxon>Sphaerularioidea</taxon>
        <taxon>Anguinidae</taxon>
        <taxon>Anguininae</taxon>
        <taxon>Ditylenchus</taxon>
    </lineage>
</organism>
<dbReference type="AlphaFoldDB" id="A0AAD4N0T5"/>
<evidence type="ECO:0000256" key="1">
    <source>
        <dbReference type="SAM" id="Coils"/>
    </source>
</evidence>
<dbReference type="PANTHER" id="PTHR21459:SF2">
    <property type="entry name" value="PROTEIN CBG08968"/>
    <property type="match status" value="1"/>
</dbReference>
<reference evidence="2" key="1">
    <citation type="submission" date="2022-01" db="EMBL/GenBank/DDBJ databases">
        <title>Genome Sequence Resource for Two Populations of Ditylenchus destructor, the Migratory Endoparasitic Phytonematode.</title>
        <authorList>
            <person name="Zhang H."/>
            <person name="Lin R."/>
            <person name="Xie B."/>
        </authorList>
    </citation>
    <scope>NUCLEOTIDE SEQUENCE</scope>
    <source>
        <strain evidence="2">BazhouSP</strain>
    </source>
</reference>
<dbReference type="EMBL" id="JAKKPZ010000014">
    <property type="protein sequence ID" value="KAI1713893.1"/>
    <property type="molecule type" value="Genomic_DNA"/>
</dbReference>
<sequence length="248" mass="28539">MSTKQLKEQLEAEQQLRDQLSEQLSAKIHALTDSLIKQNESIAKLVATNETIISENRELRNRIATLEQNTNDKPAHAYGEPPSYAAITRTILQVVNDADKAKEKSCRAVIERLPEKATETETKESDTKTLEKIANASEKEFKIITDDSHRSGPTRPGRNRILKVQFSTQNERDTFLRSFRSSVKKCPEVHQKITARRDMTDTELKLLYNLRRQCFEQNQKSGLFRYIVQDLEIKELPDPKEFKVHTSA</sequence>
<dbReference type="Proteomes" id="UP001201812">
    <property type="component" value="Unassembled WGS sequence"/>
</dbReference>
<keyword evidence="3" id="KW-1185">Reference proteome</keyword>
<dbReference type="PANTHER" id="PTHR21459">
    <property type="entry name" value="PROTEIN CBG08968"/>
    <property type="match status" value="1"/>
</dbReference>
<accession>A0AAD4N0T5</accession>
<protein>
    <submittedName>
        <fullName evidence="2">Uncharacterized protein</fullName>
    </submittedName>
</protein>
<feature type="coiled-coil region" evidence="1">
    <location>
        <begin position="3"/>
        <end position="69"/>
    </location>
</feature>